<name>A0AAN9FF44_CROPI</name>
<keyword evidence="3" id="KW-1185">Reference proteome</keyword>
<sequence length="157" mass="17202">MIKIKIKQKHNFFLSNIFLLSLLVSFLQHTLTLNQKIHPKSGLLPPSPTFVAAVRRSLVVRAVVSASFQLVAAVSRPTVAAAVSLGFRRCWVLFTGCRRCCLVIFVASAGSSSSLQLLLRRTPLLSPAASIVFRSGVNALVHRCTCRRRVRIDGFGA</sequence>
<evidence type="ECO:0000313" key="3">
    <source>
        <dbReference type="Proteomes" id="UP001372338"/>
    </source>
</evidence>
<protein>
    <recommendedName>
        <fullName evidence="4">Transmembrane protein</fullName>
    </recommendedName>
</protein>
<reference evidence="2 3" key="1">
    <citation type="submission" date="2024-01" db="EMBL/GenBank/DDBJ databases">
        <title>The genomes of 5 underutilized Papilionoideae crops provide insights into root nodulation and disease resistanc.</title>
        <authorList>
            <person name="Yuan L."/>
        </authorList>
    </citation>
    <scope>NUCLEOTIDE SEQUENCE [LARGE SCALE GENOMIC DNA]</scope>
    <source>
        <strain evidence="2">ZHUSHIDOU_FW_LH</strain>
        <tissue evidence="2">Leaf</tissue>
    </source>
</reference>
<keyword evidence="1" id="KW-0812">Transmembrane</keyword>
<dbReference type="Proteomes" id="UP001372338">
    <property type="component" value="Unassembled WGS sequence"/>
</dbReference>
<accession>A0AAN9FF44</accession>
<organism evidence="2 3">
    <name type="scientific">Crotalaria pallida</name>
    <name type="common">Smooth rattlebox</name>
    <name type="synonym">Crotalaria striata</name>
    <dbReference type="NCBI Taxonomy" id="3830"/>
    <lineage>
        <taxon>Eukaryota</taxon>
        <taxon>Viridiplantae</taxon>
        <taxon>Streptophyta</taxon>
        <taxon>Embryophyta</taxon>
        <taxon>Tracheophyta</taxon>
        <taxon>Spermatophyta</taxon>
        <taxon>Magnoliopsida</taxon>
        <taxon>eudicotyledons</taxon>
        <taxon>Gunneridae</taxon>
        <taxon>Pentapetalae</taxon>
        <taxon>rosids</taxon>
        <taxon>fabids</taxon>
        <taxon>Fabales</taxon>
        <taxon>Fabaceae</taxon>
        <taxon>Papilionoideae</taxon>
        <taxon>50 kb inversion clade</taxon>
        <taxon>genistoids sensu lato</taxon>
        <taxon>core genistoids</taxon>
        <taxon>Crotalarieae</taxon>
        <taxon>Crotalaria</taxon>
    </lineage>
</organism>
<dbReference type="EMBL" id="JAYWIO010000003">
    <property type="protein sequence ID" value="KAK7274369.1"/>
    <property type="molecule type" value="Genomic_DNA"/>
</dbReference>
<comment type="caution">
    <text evidence="2">The sequence shown here is derived from an EMBL/GenBank/DDBJ whole genome shotgun (WGS) entry which is preliminary data.</text>
</comment>
<evidence type="ECO:0008006" key="4">
    <source>
        <dbReference type="Google" id="ProtNLM"/>
    </source>
</evidence>
<keyword evidence="1" id="KW-1133">Transmembrane helix</keyword>
<gene>
    <name evidence="2" type="ORF">RIF29_15454</name>
</gene>
<evidence type="ECO:0000256" key="1">
    <source>
        <dbReference type="SAM" id="Phobius"/>
    </source>
</evidence>
<keyword evidence="1" id="KW-0472">Membrane</keyword>
<feature type="transmembrane region" description="Helical" evidence="1">
    <location>
        <begin position="12"/>
        <end position="31"/>
    </location>
</feature>
<dbReference type="AlphaFoldDB" id="A0AAN9FF44"/>
<proteinExistence type="predicted"/>
<evidence type="ECO:0000313" key="2">
    <source>
        <dbReference type="EMBL" id="KAK7274369.1"/>
    </source>
</evidence>